<feature type="region of interest" description="Disordered" evidence="1">
    <location>
        <begin position="118"/>
        <end position="142"/>
    </location>
</feature>
<evidence type="ECO:0000313" key="3">
    <source>
        <dbReference type="Proteomes" id="UP000267128"/>
    </source>
</evidence>
<accession>A0A3N0CSC4</accession>
<evidence type="ECO:0000313" key="2">
    <source>
        <dbReference type="EMBL" id="RNL66269.1"/>
    </source>
</evidence>
<organism evidence="2 3">
    <name type="scientific">Nocardioides marmoriginsengisoli</name>
    <dbReference type="NCBI Taxonomy" id="661483"/>
    <lineage>
        <taxon>Bacteria</taxon>
        <taxon>Bacillati</taxon>
        <taxon>Actinomycetota</taxon>
        <taxon>Actinomycetes</taxon>
        <taxon>Propionibacteriales</taxon>
        <taxon>Nocardioidaceae</taxon>
        <taxon>Nocardioides</taxon>
    </lineage>
</organism>
<protein>
    <submittedName>
        <fullName evidence="2">Uncharacterized protein</fullName>
    </submittedName>
</protein>
<sequence length="233" mass="26192">MTAPTRTYSQLRTYQTRIAAMLADPDCTGDLLALGVSLLDYAVLKIVADETAPDPDPNIVKLPTRGNRKPKSTRKWSDYAERAWGPTRGNWKLKEVLRKDIRRYDAIRDAELTNPGRRCGAPMIRREGPCNQSGSIRGLMTDPTTGRKQWLAACRRHRDWFNDRVRANRDAIGQVEEITIPAANAGGVLARHIPEIDWEHTWKKLDPDWTPPPEGEGAPVEVLPRLRLILGGA</sequence>
<gene>
    <name evidence="2" type="ORF">EFK50_01180</name>
</gene>
<dbReference type="EMBL" id="RJSE01000001">
    <property type="protein sequence ID" value="RNL66269.1"/>
    <property type="molecule type" value="Genomic_DNA"/>
</dbReference>
<dbReference type="RefSeq" id="WP_123225714.1">
    <property type="nucleotide sequence ID" value="NZ_RJSE01000001.1"/>
</dbReference>
<dbReference type="OrthoDB" id="4764871at2"/>
<reference evidence="2 3" key="1">
    <citation type="submission" date="2018-11" db="EMBL/GenBank/DDBJ databases">
        <authorList>
            <person name="Li F."/>
        </authorList>
    </citation>
    <scope>NUCLEOTIDE SEQUENCE [LARGE SCALE GENOMIC DNA]</scope>
    <source>
        <strain evidence="2 3">Gsoil 097</strain>
    </source>
</reference>
<name>A0A3N0CSC4_9ACTN</name>
<keyword evidence="3" id="KW-1185">Reference proteome</keyword>
<proteinExistence type="predicted"/>
<dbReference type="Proteomes" id="UP000267128">
    <property type="component" value="Unassembled WGS sequence"/>
</dbReference>
<evidence type="ECO:0000256" key="1">
    <source>
        <dbReference type="SAM" id="MobiDB-lite"/>
    </source>
</evidence>
<dbReference type="AlphaFoldDB" id="A0A3N0CSC4"/>
<comment type="caution">
    <text evidence="2">The sequence shown here is derived from an EMBL/GenBank/DDBJ whole genome shotgun (WGS) entry which is preliminary data.</text>
</comment>